<evidence type="ECO:0008006" key="3">
    <source>
        <dbReference type="Google" id="ProtNLM"/>
    </source>
</evidence>
<comment type="caution">
    <text evidence="1">The sequence shown here is derived from an EMBL/GenBank/DDBJ whole genome shotgun (WGS) entry which is preliminary data.</text>
</comment>
<dbReference type="Proteomes" id="UP000192801">
    <property type="component" value="Unassembled WGS sequence"/>
</dbReference>
<sequence length="158" mass="15915">MGGAQGDISVQISGGGEPLFPGGAALPLTVTVTNTGPEAVTQIGVVVSLGHCSCTTHPQKMMATGSMEMLDPATGTWSAVPYVREAGGTDFLGQPVVPAFDLAAGSTVTYRLRIRLDAEQQYPVTGGAAKVNVTITDPETARSGSAATAVSLPITVAA</sequence>
<reference evidence="1 2" key="1">
    <citation type="submission" date="2016-12" db="EMBL/GenBank/DDBJ databases">
        <title>The new phylogeny of genus Mycobacterium.</title>
        <authorList>
            <person name="Tortoli E."/>
            <person name="Trovato A."/>
            <person name="Cirillo D.M."/>
        </authorList>
    </citation>
    <scope>NUCLEOTIDE SEQUENCE [LARGE SCALE GENOMIC DNA]</scope>
    <source>
        <strain evidence="1 2">DSM 45130</strain>
    </source>
</reference>
<dbReference type="STRING" id="444597.BST26_04730"/>
<name>A0A1X0DJP7_9MYCO</name>
<protein>
    <recommendedName>
        <fullName evidence="3">DUF11 domain-containing protein</fullName>
    </recommendedName>
</protein>
<gene>
    <name evidence="1" type="ORF">BST26_04730</name>
</gene>
<accession>A0A1X0DJP7</accession>
<evidence type="ECO:0000313" key="1">
    <source>
        <dbReference type="EMBL" id="ORA72565.1"/>
    </source>
</evidence>
<keyword evidence="2" id="KW-1185">Reference proteome</keyword>
<dbReference type="AlphaFoldDB" id="A0A1X0DJP7"/>
<proteinExistence type="predicted"/>
<dbReference type="EMBL" id="MVHS01000007">
    <property type="protein sequence ID" value="ORA72565.1"/>
    <property type="molecule type" value="Genomic_DNA"/>
</dbReference>
<organism evidence="1 2">
    <name type="scientific">Mycolicibacterium insubricum</name>
    <dbReference type="NCBI Taxonomy" id="444597"/>
    <lineage>
        <taxon>Bacteria</taxon>
        <taxon>Bacillati</taxon>
        <taxon>Actinomycetota</taxon>
        <taxon>Actinomycetes</taxon>
        <taxon>Mycobacteriales</taxon>
        <taxon>Mycobacteriaceae</taxon>
        <taxon>Mycolicibacterium</taxon>
    </lineage>
</organism>
<evidence type="ECO:0000313" key="2">
    <source>
        <dbReference type="Proteomes" id="UP000192801"/>
    </source>
</evidence>